<reference evidence="2" key="1">
    <citation type="journal article" date="2005" name="Nature">
        <title>The map-based sequence of the rice genome.</title>
        <authorList>
            <consortium name="International rice genome sequencing project (IRGSP)"/>
            <person name="Matsumoto T."/>
            <person name="Wu J."/>
            <person name="Kanamori H."/>
            <person name="Katayose Y."/>
            <person name="Fujisawa M."/>
            <person name="Namiki N."/>
            <person name="Mizuno H."/>
            <person name="Yamamoto K."/>
            <person name="Antonio B.A."/>
            <person name="Baba T."/>
            <person name="Sakata K."/>
            <person name="Nagamura Y."/>
            <person name="Aoki H."/>
            <person name="Arikawa K."/>
            <person name="Arita K."/>
            <person name="Bito T."/>
            <person name="Chiden Y."/>
            <person name="Fujitsuka N."/>
            <person name="Fukunaka R."/>
            <person name="Hamada M."/>
            <person name="Harada C."/>
            <person name="Hayashi A."/>
            <person name="Hijishita S."/>
            <person name="Honda M."/>
            <person name="Hosokawa S."/>
            <person name="Ichikawa Y."/>
            <person name="Idonuma A."/>
            <person name="Iijima M."/>
            <person name="Ikeda M."/>
            <person name="Ikeno M."/>
            <person name="Ito K."/>
            <person name="Ito S."/>
            <person name="Ito T."/>
            <person name="Ito Y."/>
            <person name="Ito Y."/>
            <person name="Iwabuchi A."/>
            <person name="Kamiya K."/>
            <person name="Karasawa W."/>
            <person name="Kurita K."/>
            <person name="Katagiri S."/>
            <person name="Kikuta A."/>
            <person name="Kobayashi H."/>
            <person name="Kobayashi N."/>
            <person name="Machita K."/>
            <person name="Maehara T."/>
            <person name="Masukawa M."/>
            <person name="Mizubayashi T."/>
            <person name="Mukai Y."/>
            <person name="Nagasaki H."/>
            <person name="Nagata Y."/>
            <person name="Naito S."/>
            <person name="Nakashima M."/>
            <person name="Nakama Y."/>
            <person name="Nakamichi Y."/>
            <person name="Nakamura M."/>
            <person name="Meguro A."/>
            <person name="Negishi M."/>
            <person name="Ohta I."/>
            <person name="Ohta T."/>
            <person name="Okamoto M."/>
            <person name="Ono N."/>
            <person name="Saji S."/>
            <person name="Sakaguchi M."/>
            <person name="Sakai K."/>
            <person name="Shibata M."/>
            <person name="Shimokawa T."/>
            <person name="Song J."/>
            <person name="Takazaki Y."/>
            <person name="Terasawa K."/>
            <person name="Tsugane M."/>
            <person name="Tsuji K."/>
            <person name="Ueda S."/>
            <person name="Waki K."/>
            <person name="Yamagata H."/>
            <person name="Yamamoto M."/>
            <person name="Yamamoto S."/>
            <person name="Yamane H."/>
            <person name="Yoshiki S."/>
            <person name="Yoshihara R."/>
            <person name="Yukawa K."/>
            <person name="Zhong H."/>
            <person name="Yano M."/>
            <person name="Yuan Q."/>
            <person name="Ouyang S."/>
            <person name="Liu J."/>
            <person name="Jones K.M."/>
            <person name="Gansberger K."/>
            <person name="Moffat K."/>
            <person name="Hill J."/>
            <person name="Bera J."/>
            <person name="Fadrosh D."/>
            <person name="Jin S."/>
            <person name="Johri S."/>
            <person name="Kim M."/>
            <person name="Overton L."/>
            <person name="Reardon M."/>
            <person name="Tsitrin T."/>
            <person name="Vuong H."/>
            <person name="Weaver B."/>
            <person name="Ciecko A."/>
            <person name="Tallon L."/>
            <person name="Jackson J."/>
            <person name="Pai G."/>
            <person name="Aken S.V."/>
            <person name="Utterback T."/>
            <person name="Reidmuller S."/>
            <person name="Feldblyum T."/>
            <person name="Hsiao J."/>
            <person name="Zismann V."/>
            <person name="Iobst S."/>
            <person name="de Vazeille A.R."/>
            <person name="Buell C.R."/>
            <person name="Ying K."/>
            <person name="Li Y."/>
            <person name="Lu T."/>
            <person name="Huang Y."/>
            <person name="Zhao Q."/>
            <person name="Feng Q."/>
            <person name="Zhang L."/>
            <person name="Zhu J."/>
            <person name="Weng Q."/>
            <person name="Mu J."/>
            <person name="Lu Y."/>
            <person name="Fan D."/>
            <person name="Liu Y."/>
            <person name="Guan J."/>
            <person name="Zhang Y."/>
            <person name="Yu S."/>
            <person name="Liu X."/>
            <person name="Zhang Y."/>
            <person name="Hong G."/>
            <person name="Han B."/>
            <person name="Choisne N."/>
            <person name="Demange N."/>
            <person name="Orjeda G."/>
            <person name="Samain S."/>
            <person name="Cattolico L."/>
            <person name="Pelletier E."/>
            <person name="Couloux A."/>
            <person name="Segurens B."/>
            <person name="Wincker P."/>
            <person name="D'Hont A."/>
            <person name="Scarpelli C."/>
            <person name="Weissenbach J."/>
            <person name="Salanoubat M."/>
            <person name="Quetier F."/>
            <person name="Yu Y."/>
            <person name="Kim H.R."/>
            <person name="Rambo T."/>
            <person name="Currie J."/>
            <person name="Collura K."/>
            <person name="Luo M."/>
            <person name="Yang T."/>
            <person name="Ammiraju J.S.S."/>
            <person name="Engler F."/>
            <person name="Soderlund C."/>
            <person name="Wing R.A."/>
            <person name="Palmer L.E."/>
            <person name="de la Bastide M."/>
            <person name="Spiegel L."/>
            <person name="Nascimento L."/>
            <person name="Zutavern T."/>
            <person name="O'Shaughnessy A."/>
            <person name="Dike S."/>
            <person name="Dedhia N."/>
            <person name="Preston R."/>
            <person name="Balija V."/>
            <person name="McCombie W.R."/>
            <person name="Chow T."/>
            <person name="Chen H."/>
            <person name="Chung M."/>
            <person name="Chen C."/>
            <person name="Shaw J."/>
            <person name="Wu H."/>
            <person name="Hsiao K."/>
            <person name="Chao Y."/>
            <person name="Chu M."/>
            <person name="Cheng C."/>
            <person name="Hour A."/>
            <person name="Lee P."/>
            <person name="Lin S."/>
            <person name="Lin Y."/>
            <person name="Liou J."/>
            <person name="Liu S."/>
            <person name="Hsing Y."/>
            <person name="Raghuvanshi S."/>
            <person name="Mohanty A."/>
            <person name="Bharti A.K."/>
            <person name="Gaur A."/>
            <person name="Gupta V."/>
            <person name="Kumar D."/>
            <person name="Ravi V."/>
            <person name="Vij S."/>
            <person name="Kapur A."/>
            <person name="Khurana P."/>
            <person name="Khurana P."/>
            <person name="Khurana J.P."/>
            <person name="Tyagi A.K."/>
            <person name="Gaikwad K."/>
            <person name="Singh A."/>
            <person name="Dalal V."/>
            <person name="Srivastava S."/>
            <person name="Dixit A."/>
            <person name="Pal A.K."/>
            <person name="Ghazi I.A."/>
            <person name="Yadav M."/>
            <person name="Pandit A."/>
            <person name="Bhargava A."/>
            <person name="Sureshbabu K."/>
            <person name="Batra K."/>
            <person name="Sharma T.R."/>
            <person name="Mohapatra T."/>
            <person name="Singh N.K."/>
            <person name="Messing J."/>
            <person name="Nelson A.B."/>
            <person name="Fuks G."/>
            <person name="Kavchok S."/>
            <person name="Keizer G."/>
            <person name="Linton E."/>
            <person name="Llaca V."/>
            <person name="Song R."/>
            <person name="Tanyolac B."/>
            <person name="Young S."/>
            <person name="Ho-Il K."/>
            <person name="Hahn J.H."/>
            <person name="Sangsakoo G."/>
            <person name="Vanavichit A."/>
            <person name="de Mattos Luiz.A.T."/>
            <person name="Zimmer P.D."/>
            <person name="Malone G."/>
            <person name="Dellagostin O."/>
            <person name="de Oliveira A.C."/>
            <person name="Bevan M."/>
            <person name="Bancroft I."/>
            <person name="Minx P."/>
            <person name="Cordum H."/>
            <person name="Wilson R."/>
            <person name="Cheng Z."/>
            <person name="Jin W."/>
            <person name="Jiang J."/>
            <person name="Leong S.A."/>
            <person name="Iwama H."/>
            <person name="Gojobori T."/>
            <person name="Itoh T."/>
            <person name="Niimura Y."/>
            <person name="Fujii Y."/>
            <person name="Habara T."/>
            <person name="Sakai H."/>
            <person name="Sato Y."/>
            <person name="Wilson G."/>
            <person name="Kumar K."/>
            <person name="McCouch S."/>
            <person name="Juretic N."/>
            <person name="Hoen D."/>
            <person name="Wright S."/>
            <person name="Bruskiewich R."/>
            <person name="Bureau T."/>
            <person name="Miyao A."/>
            <person name="Hirochika H."/>
            <person name="Nishikawa T."/>
            <person name="Kadowaki K."/>
            <person name="Sugiura M."/>
            <person name="Burr B."/>
            <person name="Sasaki T."/>
        </authorList>
    </citation>
    <scope>NUCLEOTIDE SEQUENCE [LARGE SCALE GENOMIC DNA]</scope>
    <source>
        <strain evidence="2">cv. Nipponbare</strain>
    </source>
</reference>
<accession>Q69L16</accession>
<name>Q69L16_ORYSJ</name>
<evidence type="ECO:0000313" key="1">
    <source>
        <dbReference type="EMBL" id="BAD34101.1"/>
    </source>
</evidence>
<organism evidence="1 2">
    <name type="scientific">Oryza sativa subsp. japonica</name>
    <name type="common">Rice</name>
    <dbReference type="NCBI Taxonomy" id="39947"/>
    <lineage>
        <taxon>Eukaryota</taxon>
        <taxon>Viridiplantae</taxon>
        <taxon>Streptophyta</taxon>
        <taxon>Embryophyta</taxon>
        <taxon>Tracheophyta</taxon>
        <taxon>Spermatophyta</taxon>
        <taxon>Magnoliopsida</taxon>
        <taxon>Liliopsida</taxon>
        <taxon>Poales</taxon>
        <taxon>Poaceae</taxon>
        <taxon>BOP clade</taxon>
        <taxon>Oryzoideae</taxon>
        <taxon>Oryzeae</taxon>
        <taxon>Oryzinae</taxon>
        <taxon>Oryza</taxon>
        <taxon>Oryza sativa</taxon>
    </lineage>
</organism>
<evidence type="ECO:0000313" key="2">
    <source>
        <dbReference type="Proteomes" id="UP000000763"/>
    </source>
</evidence>
<dbReference type="EMBL" id="AP005886">
    <property type="protein sequence ID" value="BAD34101.1"/>
    <property type="molecule type" value="Genomic_DNA"/>
</dbReference>
<proteinExistence type="predicted"/>
<dbReference type="Proteomes" id="UP000000763">
    <property type="component" value="Chromosome 9"/>
</dbReference>
<gene>
    <name evidence="1" type="primary">P0689B09.8</name>
</gene>
<reference evidence="2" key="2">
    <citation type="journal article" date="2008" name="Nucleic Acids Res.">
        <title>The rice annotation project database (RAP-DB): 2008 update.</title>
        <authorList>
            <consortium name="The rice annotation project (RAP)"/>
        </authorList>
    </citation>
    <scope>GENOME REANNOTATION</scope>
    <source>
        <strain evidence="2">cv. Nipponbare</strain>
    </source>
</reference>
<dbReference type="AlphaFoldDB" id="Q69L16"/>
<sequence length="50" mass="5232">MVPLLVDQAHAPHLLGAGNGGYSRRLTLHENGCLTLLLPADLLTAAARLS</sequence>
<protein>
    <submittedName>
        <fullName evidence="1">Uncharacterized protein</fullName>
    </submittedName>
</protein>